<dbReference type="WBParaSite" id="RSKR_0000244300.1">
    <property type="protein sequence ID" value="RSKR_0000244300.1"/>
    <property type="gene ID" value="RSKR_0000244300"/>
</dbReference>
<protein>
    <submittedName>
        <fullName evidence="2">Ras-GEF domain-containing protein</fullName>
    </submittedName>
</protein>
<dbReference type="Proteomes" id="UP000095286">
    <property type="component" value="Unplaced"/>
</dbReference>
<proteinExistence type="predicted"/>
<reference evidence="2" key="1">
    <citation type="submission" date="2016-11" db="UniProtKB">
        <authorList>
            <consortium name="WormBaseParasite"/>
        </authorList>
    </citation>
    <scope>IDENTIFICATION</scope>
    <source>
        <strain evidence="2">KR3021</strain>
    </source>
</reference>
<name>A0AC35TNC1_9BILA</name>
<sequence>MHMGFDQFSNWSPFIGSNGSPGFADTTSKKFGYGVGSKSIFLDRVYQIFSESHPLLTIDNRSVSYVCNILERLFYELLESKPSNTQDIEKQLNIIFPRLMAFWAVQHVKADKLLKFSKKKEFAQDKSMNTKTRFKLFKDISKQAKQYLGNKIPLPVRFYLLSVLEYTAESILQWGGNFAKNIEANRNAIKNGPKKLEYNNLLTAIKADTNLSAFEEYLMRNESGYEGFLPIESTLAVLEENFGNENEKAQNDELDYDKILAYMRKDVEKYTEHLNMLIYVFKKNMDSAFASLKLPEDYIEKIFGNIEEIYDLTAKVECILDDAIEMPDVYCIGKDLVECVEGMDFECYKNYKSVFEIGTVIFERMVKDENLKKYFDKEDLIYKNTPNGTPFRMAIQYLLPDFLKAPVKYFFQFTEQIAKLQTLTRDKDEKQALKTCSDCFYPLRTQLETALSAIPGCTLKTDIAASKAFPLRDTKSLLYKEAMRKRDIQSSIDGWQGTNIVATSTRFIHEGVLMKHRLNGGSVTDTIKGKFSSAERYVFLFDQSMVVTKKLSQPKTVVKPTESNSTVAYRFKDQLKMKCSEVLDLEDCESYQNAFKITTYSDIRTPNAAPSILILSCKSKEEKDKWMFSFADALSKTLLQRILDNYQKEEANLFPLYLPNAKKYKFAEENREDNIEFEDYTHNDGTHIVKSATLTKLIERLTYHQYQDTEFLKTFLTTYRSFCSSSELLDLLVARFNIPIPDELAGANNDKAFNKFRSVYQRPVQQRVLVIMKYWSKDHWYDFENNEQLLDKFVNFIEGNTINLTKQQKMIGKTINDIIIKQKRCNLKPSASVDHDLLELESTPTPKSPSFPTTSTQFLWHTAKPGCILEYNLLSLHPVEVARQLTIIHATLYKSVRPIELCELAWTKEDKKENSPQLLKLIHHSTMLTYYIEKCIVYAMNIEERVAVVSRTIEIMLVMEELNNFNGLVSLNAALISAPVNRLSHTWEKLAKDKKCQFDRINSYIDSHWVAMSEKLKTINPPVIPFFGTFLSKILFSEQGSKTFVEVQNKSSVPSSPLKKVSTAFPDQVQLEPEQPEKVISFMKCRKIAKIIAEIKMYQDKPYELVPEPSIKNFFESIDPLNPDRIEIERLAIGDKKDLFESAAFYQSVKIEPRNCEKLEQFKPTNTPATIKSPGIKASKTSTTVMTPATMLIAPTHSHPSSFSNKVTTFVVDQNSSNASSPQSNRSADFAIIDINPGHMPQFIANVPNKKCDAPRPIGVTQFSRDLATRLKQKPSYSSHNSPIAESDHHEITHQANVTAAPATLPRKSSVATSPTICDCCSNNHASASNNYSITPSVYAPSPRSPQEVSPPPLHPRIKGSTDSLHRIGESIYDSNSSLAENVNYGVRPALPPRANSSANGSLRRGDRSHYMENDNHQQAFLRDGFSLSQSSLTSTIAPPLPPKPINFLSGQPMVPPKSDKMKARCQQYAGTTVYPPPPPLFPRRNSVTSNNSGHSHSSQTSVPLNYGSAGTFIPPQLPPKTFKKRTTSLSRADY</sequence>
<evidence type="ECO:0000313" key="2">
    <source>
        <dbReference type="WBParaSite" id="RSKR_0000244300.1"/>
    </source>
</evidence>
<organism evidence="1 2">
    <name type="scientific">Rhabditophanes sp. KR3021</name>
    <dbReference type="NCBI Taxonomy" id="114890"/>
    <lineage>
        <taxon>Eukaryota</taxon>
        <taxon>Metazoa</taxon>
        <taxon>Ecdysozoa</taxon>
        <taxon>Nematoda</taxon>
        <taxon>Chromadorea</taxon>
        <taxon>Rhabditida</taxon>
        <taxon>Tylenchina</taxon>
        <taxon>Panagrolaimomorpha</taxon>
        <taxon>Strongyloidoidea</taxon>
        <taxon>Alloionematidae</taxon>
        <taxon>Rhabditophanes</taxon>
    </lineage>
</organism>
<accession>A0AC35TNC1</accession>
<evidence type="ECO:0000313" key="1">
    <source>
        <dbReference type="Proteomes" id="UP000095286"/>
    </source>
</evidence>